<reference evidence="1 2" key="1">
    <citation type="journal article" date="2021" name="ISME Commun">
        <title>Automated analysis of genomic sequences facilitates high-throughput and comprehensive description of bacteria.</title>
        <authorList>
            <person name="Hitch T.C.A."/>
        </authorList>
    </citation>
    <scope>NUCLEOTIDE SEQUENCE [LARGE SCALE GENOMIC DNA]</scope>
    <source>
        <strain evidence="1 2">H2_18</strain>
    </source>
</reference>
<sequence>METLDKLRKKNPHLKIYDIHSEEFKKFGRVSDLDCSEMIRYMEENTEIPQEGHHYIPDDEKMHNFLLYQKAREENYGLMDIELGYCNGHSNYLNGLEYHKTNEFNIAVTDMVIFLGMVQDIQERKFDTSRAKAFFVAKGEVVELYQTSMHYAPVEVYKSGFKCGVILQKGTNEITGIVDQNATGEKRMLFKKNTWLMVHPDYEEFVALGAYPGICGENFKIDPLD</sequence>
<accession>A0ABT2T7L8</accession>
<comment type="caution">
    <text evidence="1">The sequence shown here is derived from an EMBL/GenBank/DDBJ whole genome shotgun (WGS) entry which is preliminary data.</text>
</comment>
<evidence type="ECO:0000313" key="2">
    <source>
        <dbReference type="Proteomes" id="UP001652394"/>
    </source>
</evidence>
<protein>
    <submittedName>
        <fullName evidence="1">DUF4867 family protein</fullName>
    </submittedName>
</protein>
<dbReference type="EMBL" id="JAOQJX010000001">
    <property type="protein sequence ID" value="MCU6746265.1"/>
    <property type="molecule type" value="Genomic_DNA"/>
</dbReference>
<dbReference type="Pfam" id="PF16161">
    <property type="entry name" value="DUF4867"/>
    <property type="match status" value="1"/>
</dbReference>
<name>A0ABT2T7L8_9FIRM</name>
<proteinExistence type="predicted"/>
<gene>
    <name evidence="1" type="ORF">OCV51_01090</name>
</gene>
<dbReference type="Proteomes" id="UP001652394">
    <property type="component" value="Unassembled WGS sequence"/>
</dbReference>
<keyword evidence="2" id="KW-1185">Reference proteome</keyword>
<organism evidence="1 2">
    <name type="scientific">Faecalicatena acetigenes</name>
    <dbReference type="NCBI Taxonomy" id="2981790"/>
    <lineage>
        <taxon>Bacteria</taxon>
        <taxon>Bacillati</taxon>
        <taxon>Bacillota</taxon>
        <taxon>Clostridia</taxon>
        <taxon>Lachnospirales</taxon>
        <taxon>Lachnospiraceae</taxon>
        <taxon>Faecalicatena</taxon>
    </lineage>
</organism>
<dbReference type="InterPro" id="IPR032358">
    <property type="entry name" value="DUF4867"/>
</dbReference>
<evidence type="ECO:0000313" key="1">
    <source>
        <dbReference type="EMBL" id="MCU6746265.1"/>
    </source>
</evidence>
<dbReference type="RefSeq" id="WP_267303961.1">
    <property type="nucleotide sequence ID" value="NZ_JAOQJX010000001.1"/>
</dbReference>